<dbReference type="Gene3D" id="3.30.460.10">
    <property type="entry name" value="Beta Polymerase, domain 2"/>
    <property type="match status" value="1"/>
</dbReference>
<dbReference type="InterPro" id="IPR016181">
    <property type="entry name" value="Acyl_CoA_acyltransferase"/>
</dbReference>
<dbReference type="SUPFAM" id="SSF55729">
    <property type="entry name" value="Acyl-CoA N-acyltransferases (Nat)"/>
    <property type="match status" value="1"/>
</dbReference>
<feature type="domain" description="N-acetyltransferase" evidence="1">
    <location>
        <begin position="194"/>
        <end position="356"/>
    </location>
</feature>
<dbReference type="PANTHER" id="PTHR34822:SF1">
    <property type="entry name" value="GRPB FAMILY PROTEIN"/>
    <property type="match status" value="1"/>
</dbReference>
<organism evidence="2 3">
    <name type="scientific">Amniculicola lignicola CBS 123094</name>
    <dbReference type="NCBI Taxonomy" id="1392246"/>
    <lineage>
        <taxon>Eukaryota</taxon>
        <taxon>Fungi</taxon>
        <taxon>Dikarya</taxon>
        <taxon>Ascomycota</taxon>
        <taxon>Pezizomycotina</taxon>
        <taxon>Dothideomycetes</taxon>
        <taxon>Pleosporomycetidae</taxon>
        <taxon>Pleosporales</taxon>
        <taxon>Amniculicolaceae</taxon>
        <taxon>Amniculicola</taxon>
    </lineage>
</organism>
<dbReference type="OrthoDB" id="630895at2759"/>
<dbReference type="Gene3D" id="3.40.630.30">
    <property type="match status" value="1"/>
</dbReference>
<dbReference type="Proteomes" id="UP000799779">
    <property type="component" value="Unassembled WGS sequence"/>
</dbReference>
<accession>A0A6A5X5B6</accession>
<keyword evidence="2" id="KW-0012">Acyltransferase</keyword>
<reference evidence="2" key="1">
    <citation type="journal article" date="2020" name="Stud. Mycol.">
        <title>101 Dothideomycetes genomes: a test case for predicting lifestyles and emergence of pathogens.</title>
        <authorList>
            <person name="Haridas S."/>
            <person name="Albert R."/>
            <person name="Binder M."/>
            <person name="Bloem J."/>
            <person name="Labutti K."/>
            <person name="Salamov A."/>
            <person name="Andreopoulos B."/>
            <person name="Baker S."/>
            <person name="Barry K."/>
            <person name="Bills G."/>
            <person name="Bluhm B."/>
            <person name="Cannon C."/>
            <person name="Castanera R."/>
            <person name="Culley D."/>
            <person name="Daum C."/>
            <person name="Ezra D."/>
            <person name="Gonzalez J."/>
            <person name="Henrissat B."/>
            <person name="Kuo A."/>
            <person name="Liang C."/>
            <person name="Lipzen A."/>
            <person name="Lutzoni F."/>
            <person name="Magnuson J."/>
            <person name="Mondo S."/>
            <person name="Nolan M."/>
            <person name="Ohm R."/>
            <person name="Pangilinan J."/>
            <person name="Park H.-J."/>
            <person name="Ramirez L."/>
            <person name="Alfaro M."/>
            <person name="Sun H."/>
            <person name="Tritt A."/>
            <person name="Yoshinaga Y."/>
            <person name="Zwiers L.-H."/>
            <person name="Turgeon B."/>
            <person name="Goodwin S."/>
            <person name="Spatafora J."/>
            <person name="Crous P."/>
            <person name="Grigoriev I."/>
        </authorList>
    </citation>
    <scope>NUCLEOTIDE SEQUENCE</scope>
    <source>
        <strain evidence="2">CBS 123094</strain>
    </source>
</reference>
<dbReference type="InterPro" id="IPR000182">
    <property type="entry name" value="GNAT_dom"/>
</dbReference>
<dbReference type="SUPFAM" id="SSF81301">
    <property type="entry name" value="Nucleotidyltransferase"/>
    <property type="match status" value="1"/>
</dbReference>
<proteinExistence type="predicted"/>
<dbReference type="EMBL" id="ML977556">
    <property type="protein sequence ID" value="KAF2008148.1"/>
    <property type="molecule type" value="Genomic_DNA"/>
</dbReference>
<evidence type="ECO:0000313" key="3">
    <source>
        <dbReference type="Proteomes" id="UP000799779"/>
    </source>
</evidence>
<dbReference type="AlphaFoldDB" id="A0A6A5X5B6"/>
<dbReference type="PROSITE" id="PS51186">
    <property type="entry name" value="GNAT"/>
    <property type="match status" value="1"/>
</dbReference>
<dbReference type="InterPro" id="IPR043519">
    <property type="entry name" value="NT_sf"/>
</dbReference>
<sequence length="356" mass="39977">MSVVVEQYNPEWPKYFESIKAQLLRHLHNTPILSIEHVGSTSVPSLPAKPIIDIDIIVTRPNVQTAIDALEKNGHFTYLGELGIIDRHAMKDPDQEPKRNIYVCVDGAAQPRNHLAVRDTLRTNKALREEYAKVKMGLSTQKGGIDIVSYLKGKTAVILKILKESGVMTEEELKAVEEASMIVERFGAVKTERLVLREFHTTDAEGLFESEGNEENARYQSYEPKTRKQAQEEVLQILQDSALIPRTHYELAVTLPDSTFIGRVGANVNRKSDPPHADLWFSLKHEAQGKGFATEAMAAFIPLLGGGLRLEIECDPRNTGSWRVAEKLGFERISLTERAFECKGEWVGSLVYQKNI</sequence>
<dbReference type="PANTHER" id="PTHR34822">
    <property type="entry name" value="GRPB DOMAIN PROTEIN (AFU_ORTHOLOGUE AFUA_1G01530)"/>
    <property type="match status" value="1"/>
</dbReference>
<name>A0A6A5X5B6_9PLEO</name>
<dbReference type="InterPro" id="IPR007344">
    <property type="entry name" value="GrpB/CoaE"/>
</dbReference>
<dbReference type="Pfam" id="PF04229">
    <property type="entry name" value="GrpB"/>
    <property type="match status" value="1"/>
</dbReference>
<dbReference type="Pfam" id="PF13302">
    <property type="entry name" value="Acetyltransf_3"/>
    <property type="match status" value="1"/>
</dbReference>
<keyword evidence="2" id="KW-0808">Transferase</keyword>
<evidence type="ECO:0000259" key="1">
    <source>
        <dbReference type="PROSITE" id="PS51186"/>
    </source>
</evidence>
<dbReference type="GO" id="GO:0016747">
    <property type="term" value="F:acyltransferase activity, transferring groups other than amino-acyl groups"/>
    <property type="evidence" value="ECO:0007669"/>
    <property type="project" value="InterPro"/>
</dbReference>
<gene>
    <name evidence="2" type="ORF">P154DRAFT_16512</name>
</gene>
<evidence type="ECO:0000313" key="2">
    <source>
        <dbReference type="EMBL" id="KAF2008148.1"/>
    </source>
</evidence>
<protein>
    <submittedName>
        <fullName evidence="2">Acyl-CoA N-acyltransferase</fullName>
    </submittedName>
</protein>
<keyword evidence="3" id="KW-1185">Reference proteome</keyword>